<evidence type="ECO:0000313" key="3">
    <source>
        <dbReference type="Proteomes" id="UP000466894"/>
    </source>
</evidence>
<accession>A0A7I7PFY1</accession>
<protein>
    <submittedName>
        <fullName evidence="2">Uncharacterized protein</fullName>
    </submittedName>
</protein>
<dbReference type="RefSeq" id="WP_169922501.1">
    <property type="nucleotide sequence ID" value="NZ_JACKRQ010000031.1"/>
</dbReference>
<dbReference type="EMBL" id="AP022583">
    <property type="protein sequence ID" value="BBY07466.1"/>
    <property type="molecule type" value="Genomic_DNA"/>
</dbReference>
<feature type="transmembrane region" description="Helical" evidence="1">
    <location>
        <begin position="27"/>
        <end position="53"/>
    </location>
</feature>
<dbReference type="AlphaFoldDB" id="A0A7I7PFY1"/>
<evidence type="ECO:0000256" key="1">
    <source>
        <dbReference type="SAM" id="Phobius"/>
    </source>
</evidence>
<keyword evidence="1" id="KW-1133">Transmembrane helix</keyword>
<name>A0A7I7PFY1_9MYCO</name>
<gene>
    <name evidence="2" type="ORF">MNVI_27840</name>
</gene>
<dbReference type="Proteomes" id="UP000466894">
    <property type="component" value="Chromosome"/>
</dbReference>
<proteinExistence type="predicted"/>
<organism evidence="2 3">
    <name type="scientific">Mycobacterium noviomagense</name>
    <dbReference type="NCBI Taxonomy" id="459858"/>
    <lineage>
        <taxon>Bacteria</taxon>
        <taxon>Bacillati</taxon>
        <taxon>Actinomycetota</taxon>
        <taxon>Actinomycetes</taxon>
        <taxon>Mycobacteriales</taxon>
        <taxon>Mycobacteriaceae</taxon>
        <taxon>Mycobacterium</taxon>
    </lineage>
</organism>
<dbReference type="KEGG" id="mnv:MNVI_27840"/>
<sequence length="58" mass="6126">MTTSGYAVRMDEADTTGTARTRNLGRVALIAVITLVVLILVAVGIYVIAFVILSPMMG</sequence>
<evidence type="ECO:0000313" key="2">
    <source>
        <dbReference type="EMBL" id="BBY07466.1"/>
    </source>
</evidence>
<reference evidence="2 3" key="1">
    <citation type="journal article" date="2019" name="Emerg. Microbes Infect.">
        <title>Comprehensive subspecies identification of 175 nontuberculous mycobacteria species based on 7547 genomic profiles.</title>
        <authorList>
            <person name="Matsumoto Y."/>
            <person name="Kinjo T."/>
            <person name="Motooka D."/>
            <person name="Nabeya D."/>
            <person name="Jung N."/>
            <person name="Uechi K."/>
            <person name="Horii T."/>
            <person name="Iida T."/>
            <person name="Fujita J."/>
            <person name="Nakamura S."/>
        </authorList>
    </citation>
    <scope>NUCLEOTIDE SEQUENCE [LARGE SCALE GENOMIC DNA]</scope>
    <source>
        <strain evidence="2 3">JCM 16367</strain>
    </source>
</reference>
<keyword evidence="1" id="KW-0472">Membrane</keyword>
<keyword evidence="1" id="KW-0812">Transmembrane</keyword>